<proteinExistence type="predicted"/>
<dbReference type="Gene3D" id="3.20.20.110">
    <property type="entry name" value="Ribulose bisphosphate carboxylase, large subunit, C-terminal domain"/>
    <property type="match status" value="1"/>
</dbReference>
<dbReference type="PANTHER" id="PTHR42704:SF15">
    <property type="entry name" value="RIBULOSE BISPHOSPHATE CARBOXYLASE LARGE CHAIN"/>
    <property type="match status" value="1"/>
</dbReference>
<dbReference type="InterPro" id="IPR036376">
    <property type="entry name" value="RuBisCO_lsu_C_sf"/>
</dbReference>
<dbReference type="InterPro" id="IPR033966">
    <property type="entry name" value="RuBisCO"/>
</dbReference>
<feature type="region of interest" description="Disordered" evidence="1">
    <location>
        <begin position="207"/>
        <end position="259"/>
    </location>
</feature>
<gene>
    <name evidence="3" type="ORF">GOBAR_AA20134</name>
</gene>
<dbReference type="Proteomes" id="UP000239757">
    <property type="component" value="Unassembled WGS sequence"/>
</dbReference>
<dbReference type="OrthoDB" id="563909at2759"/>
<evidence type="ECO:0000259" key="2">
    <source>
        <dbReference type="Pfam" id="PF00016"/>
    </source>
</evidence>
<dbReference type="PANTHER" id="PTHR42704">
    <property type="entry name" value="RIBULOSE BISPHOSPHATE CARBOXYLASE"/>
    <property type="match status" value="1"/>
</dbReference>
<dbReference type="Pfam" id="PF00016">
    <property type="entry name" value="RuBisCO_large"/>
    <property type="match status" value="1"/>
</dbReference>
<sequence>MEGRKERRILGHPWGNAPGVVANRVALEACVQAHNEGRDLAREGNEIIREASKWSPELAVSCEINFSKIDVSLIRLDYNHIPVVQLAMADDRVLEAFIYNIGSFRSLKFLGGRISINWLETNFNKLPDDATEEMSYVDPKIISCMPLEVLDNRDVGCEGVVDVYVMVEMHELDRRNSIFDTDACIAVDDNIDVGTHVKFDVDARNDCSGGRASSYSSDDDNEKKVYRLAPPDTPLYAPPVVRKNLPCDRHPLPGNRHSP</sequence>
<dbReference type="EMBL" id="KZ665279">
    <property type="protein sequence ID" value="PPS00526.1"/>
    <property type="molecule type" value="Genomic_DNA"/>
</dbReference>
<evidence type="ECO:0000313" key="4">
    <source>
        <dbReference type="Proteomes" id="UP000239757"/>
    </source>
</evidence>
<dbReference type="GO" id="GO:0000287">
    <property type="term" value="F:magnesium ion binding"/>
    <property type="evidence" value="ECO:0007669"/>
    <property type="project" value="InterPro"/>
</dbReference>
<evidence type="ECO:0000256" key="1">
    <source>
        <dbReference type="SAM" id="MobiDB-lite"/>
    </source>
</evidence>
<accession>A0A2P5XB22</accession>
<feature type="domain" description="Ribulose bisphosphate carboxylase large subunit C-terminal" evidence="2">
    <location>
        <begin position="9"/>
        <end position="63"/>
    </location>
</feature>
<dbReference type="SUPFAM" id="SSF51649">
    <property type="entry name" value="RuBisCo, C-terminal domain"/>
    <property type="match status" value="1"/>
</dbReference>
<reference evidence="3 4" key="1">
    <citation type="submission" date="2015-01" db="EMBL/GenBank/DDBJ databases">
        <title>Genome of allotetraploid Gossypium barbadense reveals genomic plasticity and fiber elongation in cotton evolution.</title>
        <authorList>
            <person name="Chen X."/>
            <person name="Liu X."/>
            <person name="Zhao B."/>
            <person name="Zheng H."/>
            <person name="Hu Y."/>
            <person name="Lu G."/>
            <person name="Yang C."/>
            <person name="Chen J."/>
            <person name="Shan C."/>
            <person name="Zhang L."/>
            <person name="Zhou Y."/>
            <person name="Wang L."/>
            <person name="Guo W."/>
            <person name="Bai Y."/>
            <person name="Ruan J."/>
            <person name="Shangguan X."/>
            <person name="Mao Y."/>
            <person name="Jiang J."/>
            <person name="Zhu Y."/>
            <person name="Lei J."/>
            <person name="Kang H."/>
            <person name="Chen S."/>
            <person name="He X."/>
            <person name="Wang R."/>
            <person name="Wang Y."/>
            <person name="Chen J."/>
            <person name="Wang L."/>
            <person name="Yu S."/>
            <person name="Wang B."/>
            <person name="Wei J."/>
            <person name="Song S."/>
            <person name="Lu X."/>
            <person name="Gao Z."/>
            <person name="Gu W."/>
            <person name="Deng X."/>
            <person name="Ma D."/>
            <person name="Wang S."/>
            <person name="Liang W."/>
            <person name="Fang L."/>
            <person name="Cai C."/>
            <person name="Zhu X."/>
            <person name="Zhou B."/>
            <person name="Zhang Y."/>
            <person name="Chen Z."/>
            <person name="Xu S."/>
            <person name="Zhu R."/>
            <person name="Wang S."/>
            <person name="Zhang T."/>
            <person name="Zhao G."/>
        </authorList>
    </citation>
    <scope>NUCLEOTIDE SEQUENCE [LARGE SCALE GENOMIC DNA]</scope>
    <source>
        <strain evidence="4">cv. Xinhai21</strain>
        <tissue evidence="3">Leaf</tissue>
    </source>
</reference>
<organism evidence="3 4">
    <name type="scientific">Gossypium barbadense</name>
    <name type="common">Sea Island cotton</name>
    <name type="synonym">Hibiscus barbadensis</name>
    <dbReference type="NCBI Taxonomy" id="3634"/>
    <lineage>
        <taxon>Eukaryota</taxon>
        <taxon>Viridiplantae</taxon>
        <taxon>Streptophyta</taxon>
        <taxon>Embryophyta</taxon>
        <taxon>Tracheophyta</taxon>
        <taxon>Spermatophyta</taxon>
        <taxon>Magnoliopsida</taxon>
        <taxon>eudicotyledons</taxon>
        <taxon>Gunneridae</taxon>
        <taxon>Pentapetalae</taxon>
        <taxon>rosids</taxon>
        <taxon>malvids</taxon>
        <taxon>Malvales</taxon>
        <taxon>Malvaceae</taxon>
        <taxon>Malvoideae</taxon>
        <taxon>Gossypium</taxon>
    </lineage>
</organism>
<protein>
    <recommendedName>
        <fullName evidence="2">Ribulose bisphosphate carboxylase large subunit C-terminal domain-containing protein</fullName>
    </recommendedName>
</protein>
<name>A0A2P5XB22_GOSBA</name>
<evidence type="ECO:0000313" key="3">
    <source>
        <dbReference type="EMBL" id="PPS00526.1"/>
    </source>
</evidence>
<dbReference type="AlphaFoldDB" id="A0A2P5XB22"/>
<dbReference type="InterPro" id="IPR000685">
    <property type="entry name" value="RuBisCO_lsu_C"/>
</dbReference>